<dbReference type="Proteomes" id="UP001359559">
    <property type="component" value="Unassembled WGS sequence"/>
</dbReference>
<protein>
    <submittedName>
        <fullName evidence="1">Uncharacterized protein</fullName>
    </submittedName>
</protein>
<name>A0AAN9I3L9_CLITE</name>
<sequence length="130" mass="15044">MNQFCSWKEVLIGCHGMAVLIWFTFPVRACRTSIYTAVIVQFSKTLKFRIRDPCLERCRNLNDTFSKLVARYSLGWHDVSNRAMRAVRFDPMVHMVEISLRIAKWAQKPKKYNSTSLAANGLKTWPACTP</sequence>
<comment type="caution">
    <text evidence="1">The sequence shown here is derived from an EMBL/GenBank/DDBJ whole genome shotgun (WGS) entry which is preliminary data.</text>
</comment>
<dbReference type="EMBL" id="JAYKXN010000008">
    <property type="protein sequence ID" value="KAK7263889.1"/>
    <property type="molecule type" value="Genomic_DNA"/>
</dbReference>
<evidence type="ECO:0000313" key="2">
    <source>
        <dbReference type="Proteomes" id="UP001359559"/>
    </source>
</evidence>
<organism evidence="1 2">
    <name type="scientific">Clitoria ternatea</name>
    <name type="common">Butterfly pea</name>
    <dbReference type="NCBI Taxonomy" id="43366"/>
    <lineage>
        <taxon>Eukaryota</taxon>
        <taxon>Viridiplantae</taxon>
        <taxon>Streptophyta</taxon>
        <taxon>Embryophyta</taxon>
        <taxon>Tracheophyta</taxon>
        <taxon>Spermatophyta</taxon>
        <taxon>Magnoliopsida</taxon>
        <taxon>eudicotyledons</taxon>
        <taxon>Gunneridae</taxon>
        <taxon>Pentapetalae</taxon>
        <taxon>rosids</taxon>
        <taxon>fabids</taxon>
        <taxon>Fabales</taxon>
        <taxon>Fabaceae</taxon>
        <taxon>Papilionoideae</taxon>
        <taxon>50 kb inversion clade</taxon>
        <taxon>NPAAA clade</taxon>
        <taxon>indigoferoid/millettioid clade</taxon>
        <taxon>Phaseoleae</taxon>
        <taxon>Clitoria</taxon>
    </lineage>
</organism>
<reference evidence="1 2" key="1">
    <citation type="submission" date="2024-01" db="EMBL/GenBank/DDBJ databases">
        <title>The genomes of 5 underutilized Papilionoideae crops provide insights into root nodulation and disease resistance.</title>
        <authorList>
            <person name="Yuan L."/>
        </authorList>
    </citation>
    <scope>NUCLEOTIDE SEQUENCE [LARGE SCALE GENOMIC DNA]</scope>
    <source>
        <strain evidence="1">LY-2023</strain>
        <tissue evidence="1">Leaf</tissue>
    </source>
</reference>
<proteinExistence type="predicted"/>
<keyword evidence="2" id="KW-1185">Reference proteome</keyword>
<gene>
    <name evidence="1" type="ORF">RJT34_31488</name>
</gene>
<accession>A0AAN9I3L9</accession>
<evidence type="ECO:0000313" key="1">
    <source>
        <dbReference type="EMBL" id="KAK7263889.1"/>
    </source>
</evidence>
<dbReference type="AlphaFoldDB" id="A0AAN9I3L9"/>